<reference evidence="7" key="1">
    <citation type="submission" date="2021-02" db="EMBL/GenBank/DDBJ databases">
        <authorList>
            <person name="Nowell W R."/>
        </authorList>
    </citation>
    <scope>NUCLEOTIDE SEQUENCE</scope>
</reference>
<protein>
    <submittedName>
        <fullName evidence="7">Uncharacterized protein</fullName>
    </submittedName>
</protein>
<feature type="disulfide bond" evidence="3">
    <location>
        <begin position="496"/>
        <end position="511"/>
    </location>
</feature>
<dbReference type="OrthoDB" id="10062692at2759"/>
<dbReference type="Gene3D" id="3.60.10.10">
    <property type="entry name" value="Endonuclease/exonuclease/phosphatase"/>
    <property type="match status" value="1"/>
</dbReference>
<dbReference type="EMBL" id="CAJNOM010000059">
    <property type="protein sequence ID" value="CAF0947380.1"/>
    <property type="molecule type" value="Genomic_DNA"/>
</dbReference>
<accession>A0A814CZZ5</accession>
<keyword evidence="4" id="KW-0812">Transmembrane</keyword>
<dbReference type="InterPro" id="IPR002172">
    <property type="entry name" value="LDrepeatLR_classA_rpt"/>
</dbReference>
<keyword evidence="1 2" id="KW-1015">Disulfide bond</keyword>
<evidence type="ECO:0000256" key="2">
    <source>
        <dbReference type="PROSITE-ProRule" id="PRU00076"/>
    </source>
</evidence>
<dbReference type="CDD" id="cd00112">
    <property type="entry name" value="LDLa"/>
    <property type="match status" value="1"/>
</dbReference>
<evidence type="ECO:0000256" key="3">
    <source>
        <dbReference type="PROSITE-ProRule" id="PRU00124"/>
    </source>
</evidence>
<dbReference type="SUPFAM" id="SSF57196">
    <property type="entry name" value="EGF/Laminin"/>
    <property type="match status" value="1"/>
</dbReference>
<evidence type="ECO:0000256" key="1">
    <source>
        <dbReference type="ARBA" id="ARBA00023157"/>
    </source>
</evidence>
<dbReference type="InterPro" id="IPR000477">
    <property type="entry name" value="RT_dom"/>
</dbReference>
<keyword evidence="4" id="KW-1133">Transmembrane helix</keyword>
<dbReference type="InterPro" id="IPR000742">
    <property type="entry name" value="EGF"/>
</dbReference>
<dbReference type="Pfam" id="PF00078">
    <property type="entry name" value="RVT_1"/>
    <property type="match status" value="1"/>
</dbReference>
<feature type="transmembrane region" description="Helical" evidence="4">
    <location>
        <begin position="1189"/>
        <end position="1207"/>
    </location>
</feature>
<dbReference type="PROSITE" id="PS00022">
    <property type="entry name" value="EGF_1"/>
    <property type="match status" value="3"/>
</dbReference>
<keyword evidence="4" id="KW-0472">Membrane</keyword>
<feature type="disulfide bond" evidence="2">
    <location>
        <begin position="919"/>
        <end position="928"/>
    </location>
</feature>
<keyword evidence="2" id="KW-0245">EGF-like domain</keyword>
<evidence type="ECO:0000313" key="8">
    <source>
        <dbReference type="Proteomes" id="UP000663832"/>
    </source>
</evidence>
<comment type="caution">
    <text evidence="7">The sequence shown here is derived from an EMBL/GenBank/DDBJ whole genome shotgun (WGS) entry which is preliminary data.</text>
</comment>
<feature type="transmembrane region" description="Helical" evidence="4">
    <location>
        <begin position="1150"/>
        <end position="1177"/>
    </location>
</feature>
<dbReference type="PROSITE" id="PS50068">
    <property type="entry name" value="LDLRA_2"/>
    <property type="match status" value="1"/>
</dbReference>
<name>A0A814CZZ5_9BILA</name>
<feature type="domain" description="Reverse transcriptase" evidence="6">
    <location>
        <begin position="1693"/>
        <end position="1971"/>
    </location>
</feature>
<evidence type="ECO:0000256" key="4">
    <source>
        <dbReference type="SAM" id="Phobius"/>
    </source>
</evidence>
<dbReference type="SUPFAM" id="SSF56219">
    <property type="entry name" value="DNase I-like"/>
    <property type="match status" value="1"/>
</dbReference>
<evidence type="ECO:0000259" key="5">
    <source>
        <dbReference type="PROSITE" id="PS50026"/>
    </source>
</evidence>
<evidence type="ECO:0000259" key="6">
    <source>
        <dbReference type="PROSITE" id="PS50878"/>
    </source>
</evidence>
<dbReference type="SMART" id="SM00192">
    <property type="entry name" value="LDLa"/>
    <property type="match status" value="3"/>
</dbReference>
<feature type="disulfide bond" evidence="3">
    <location>
        <begin position="484"/>
        <end position="502"/>
    </location>
</feature>
<feature type="domain" description="EGF-like" evidence="5">
    <location>
        <begin position="888"/>
        <end position="929"/>
    </location>
</feature>
<organism evidence="7 8">
    <name type="scientific">Adineta steineri</name>
    <dbReference type="NCBI Taxonomy" id="433720"/>
    <lineage>
        <taxon>Eukaryota</taxon>
        <taxon>Metazoa</taxon>
        <taxon>Spiralia</taxon>
        <taxon>Gnathifera</taxon>
        <taxon>Rotifera</taxon>
        <taxon>Eurotatoria</taxon>
        <taxon>Bdelloidea</taxon>
        <taxon>Adinetida</taxon>
        <taxon>Adinetidae</taxon>
        <taxon>Adineta</taxon>
    </lineage>
</organism>
<sequence>MVKFFNISDDYLTFDKLYHLNVTPHEILMWSSSIDLAEQYAYYLDQPTQSNLSNQKFYNCTQPWFGSQCQYSFEFNEDKLVQNSFETALTDNIFHRTCYILLECDRGGSSMCLDWREICDGRIDCLNGGVDEIQCFNLEINECNENEYRCHNGLCIPKKFLEMDSYEAQCLDRSDYLAEPMCARFYFNFYLFECQEFICRPDEGKFSCGDGQCVEDYGQCKNNRHFALAQSVSVQGNLSYECWISMVCLTKIMDKIENISCEQFIQSSKIIEQLKSCKFPLQFPVIPVLYGHVRFLYHPKEIDNINVTLSLKPDYICYDEQLCDFLTRTFRHGTLTCRSANQMGLIMNAELMTWKSIIDSIKPYFDGCITQHYQIIDSYHSLLYHCKDSSKYISKYRILDGISDCFLKDDEQALSELSCLLNQNSQFQCPNEKQCRSRFFPTIFCSLTIQINHDDIPFYKICDRIKDSPVVLIGGRNHSDETDCEDWQCNNIYTRCDGFRNCLNGQDEEHCMQSITLKHFFYCTSPQNYTQMCLPAGQVINQIVACFGASSDEFQHFQTNRLHCSNDTKCNADENLCNRNQVCLRYGNYQFCVDRLRLCNGYNFDNLIDMRDISCRIINTAYKYFSLETALNYPSSYTILDKSIENQIHNEMITSSSAKSITQFEICNSGLYVYHRLGINNYSSICFCPPNYYGDQCQYQNQRVSLTLALEAVEQRIIYAIIVMLIENDNDQQEIHSYHQFTFVPLEHCGKFMDLYLLYAKRGKDNSKNYSIRIDVFNKDSLTYLISWHLTIPFVFLPVNRISAFLTIPISGIFDPKNCTLQCYNGTCMKYHNEERFFCQCNSGWSDAQCHIPIDCSMCASNSICIGSIRNRSICVCPNGKFGSFCRLQLVCPTGFCKNNGRCTVIDQRMIDESYTCSCAEQFFGPRCENVKHRIDISLQNIETPLYLSAYIYTEISFERSPPTLVILRKMTMFQSNITLYSQTQFQMVIVKIDNRYYLAVLRKLVSSNVGTSISPAQRCVPIHELLPTKLLSLPRIQRLKSYHIPCQHDFNLQCFVDEFYMCLCTEEHHSNCFPLEHQHTFDCEDNGYCENGGTCLRDRPMCFLNILCICSDCFFGDRCQFYAKGIGLTLDDLLRYEIRSNNTLNDQSLVIKLSATLIMIIFLIGTVNGFLSYLVFHDRDSCKVGCGIYLRFSSIISILVVRVKLINDYSLIYSGLPSTNKTRNAHGVALLLDESATKVWKNSGAEWEAISERIIKIRLVCTPINITIISVYSPINPVNKQMTEASEKFYNDLQDTVNKISTDDMIIIMGDLNARVEGGQGLPTINNCVGPFTVDSVNENGTKLTDFCMINNIIIANTFFEHKPVHQMSWMHPSSKVWHMLDYTLVNKKYRSSIEDVRMFRRAAGAIGTDHHLMRIKIKLHLKTRRKLQVRRTKYDYTKFKSEKALAMFQKDINETLSDVTGKNINFNEKYSLFVESVKENAEKHFKLDKNNSKRKEWLTDEILRIVEQKSTAFINWQNHRGDKSEAIFRNKYKRLRKLVKTKIDARQVEYWDEICEEIEKNIKVNNPSAAFSIIRRLRGGRKSVENMPIRDKNGMLLVTSSDRLRRWREFFNELLNVPQTLNSDLINEISTSSLSKVEEERQNAVPSIEEIRKALGQMKSKKAPGHDEITADILKAGGEPICRWLYEIFEEVWSKEEMVEDWSVAILIRLFKKGDKQLCDNYRGISLLSVISKLFSRIILNRIQQLIDNQLLEAQSGFRPNRSTIDHIFILKMIMERRKEFNKPLFLCFIDITKAYDSVNRNLLWKVCRKYGISEKLVNLLKMLYKNSKAKVRIEGEVSDSFLIETGVLQGGIPSPILFNLLFDFIIRKVIDQAGASGVQFAYGNDLVVMCETTNDLEIFINTFEIITQEYGLVMSVKKTCIMTLQQYEEDQMRKVLKNLEVNHPIIDLNIRNQKIDNVDSFTYLGCNVTRDQRPDKELDIRLRKAATAFNMLRHVVDYGIAITGIVDEDCVTLPVHLSVSEWDEPNPTYHEDPKEMLGIVTVNNLTIGCFYALLRYSSYKSVPTRGDANAFLQSNFDERHEFMAVNTDYVYEDPMAILSSGSVYYRCVLISE</sequence>
<gene>
    <name evidence="7" type="ORF">QVE165_LOCUS12011</name>
</gene>
<dbReference type="SUPFAM" id="SSF56672">
    <property type="entry name" value="DNA/RNA polymerases"/>
    <property type="match status" value="1"/>
</dbReference>
<evidence type="ECO:0000313" key="7">
    <source>
        <dbReference type="EMBL" id="CAF0947380.1"/>
    </source>
</evidence>
<dbReference type="PROSITE" id="PS50878">
    <property type="entry name" value="RT_POL"/>
    <property type="match status" value="1"/>
</dbReference>
<dbReference type="InterPro" id="IPR036691">
    <property type="entry name" value="Endo/exonu/phosph_ase_sf"/>
</dbReference>
<dbReference type="CDD" id="cd01650">
    <property type="entry name" value="RT_nLTR_like"/>
    <property type="match status" value="1"/>
</dbReference>
<dbReference type="InterPro" id="IPR043502">
    <property type="entry name" value="DNA/RNA_pol_sf"/>
</dbReference>
<comment type="caution">
    <text evidence="2">Lacks conserved residue(s) required for the propagation of feature annotation.</text>
</comment>
<dbReference type="Proteomes" id="UP000663832">
    <property type="component" value="Unassembled WGS sequence"/>
</dbReference>
<dbReference type="SMART" id="SM00181">
    <property type="entry name" value="EGF"/>
    <property type="match status" value="5"/>
</dbReference>
<dbReference type="PANTHER" id="PTHR47027">
    <property type="entry name" value="REVERSE TRANSCRIPTASE DOMAIN-CONTAINING PROTEIN"/>
    <property type="match status" value="1"/>
</dbReference>
<dbReference type="PANTHER" id="PTHR47027:SF20">
    <property type="entry name" value="REVERSE TRANSCRIPTASE-LIKE PROTEIN WITH RNA-DIRECTED DNA POLYMERASE DOMAIN"/>
    <property type="match status" value="1"/>
</dbReference>
<keyword evidence="8" id="KW-1185">Reference proteome</keyword>
<proteinExistence type="predicted"/>
<feature type="domain" description="EGF-like" evidence="5">
    <location>
        <begin position="815"/>
        <end position="851"/>
    </location>
</feature>
<dbReference type="PROSITE" id="PS01186">
    <property type="entry name" value="EGF_2"/>
    <property type="match status" value="1"/>
</dbReference>
<dbReference type="Gene3D" id="2.10.25.10">
    <property type="entry name" value="Laminin"/>
    <property type="match status" value="1"/>
</dbReference>
<dbReference type="PROSITE" id="PS50026">
    <property type="entry name" value="EGF_3"/>
    <property type="match status" value="2"/>
</dbReference>
<feature type="disulfide bond" evidence="2">
    <location>
        <begin position="841"/>
        <end position="850"/>
    </location>
</feature>